<dbReference type="PROSITE" id="PS00455">
    <property type="entry name" value="AMP_BINDING"/>
    <property type="match status" value="1"/>
</dbReference>
<feature type="domain" description="AMP-dependent synthetase/ligase" evidence="5">
    <location>
        <begin position="39"/>
        <end position="403"/>
    </location>
</feature>
<dbReference type="Gene3D" id="3.30.300.30">
    <property type="match status" value="1"/>
</dbReference>
<dbReference type="AlphaFoldDB" id="A0A9X2BVH8"/>
<sequence>MSGPGESDAAARWARHRADFRWSVPARFNIGLDICRHAAGPDRPAVIAAEADGTTRVTGFHALDRQSSRFSNLLRVEGFLPGDRLAILLPQSAEVAIGHLGAFKAGVVSVPLFVLFGAEALLYRLADSGARGVLTDMEGLARLLPLLGQLPALERIWVTGAGFVPAPGIAWEAALAQASPHGEHVPTGADDPALMIYTSGTTGNPKGALHAHRVLLGHLPGVELPHDFFPQPGDLMWSPADWAWIGGLLDVLLPSLHHGVPVLAHRARKFDPEAAYALMARHAVRNVFMPPTALRLLRAAGPPPAGVALRSIASGGETLGAELLEWAKAGFGLTLHEFYGQTECNLVAGNASRLYPVRPGSLGKPYPGHRVAIVDAEGNELPVGEAGQVGVARPDPVMFLGYWNNSRATAAKFANGWLLTGDTARQDEDGYLWFVGRDDDVITSAGYRIGPGEVEDCLARHPAVAVAAVIGVPDPVRTELVKAWVVLRDGFAPSAALAAELQGFVRERLAAHEYPRAVEFVDALPVTATGKIQRGVLRRMERERAAGAAARGHDPAT</sequence>
<reference evidence="7" key="1">
    <citation type="submission" date="2022-04" db="EMBL/GenBank/DDBJ databases">
        <title>Roseomonas acroporae sp. nov., isolated from coral Acropora digitifera.</title>
        <authorList>
            <person name="Sun H."/>
        </authorList>
    </citation>
    <scope>NUCLEOTIDE SEQUENCE</scope>
    <source>
        <strain evidence="7">NAR14</strain>
    </source>
</reference>
<comment type="caution">
    <text evidence="7">The sequence shown here is derived from an EMBL/GenBank/DDBJ whole genome shotgun (WGS) entry which is preliminary data.</text>
</comment>
<evidence type="ECO:0000313" key="8">
    <source>
        <dbReference type="Proteomes" id="UP001139516"/>
    </source>
</evidence>
<comment type="similarity">
    <text evidence="1">Belongs to the ATP-dependent AMP-binding enzyme family.</text>
</comment>
<dbReference type="GO" id="GO:0004321">
    <property type="term" value="F:fatty-acyl-CoA synthase activity"/>
    <property type="evidence" value="ECO:0007669"/>
    <property type="project" value="TreeGrafter"/>
</dbReference>
<dbReference type="FunFam" id="3.30.300.30:FF:000005">
    <property type="entry name" value="Acyl-coenzyme A synthetase ACSM5, mitochondrial"/>
    <property type="match status" value="1"/>
</dbReference>
<dbReference type="InterPro" id="IPR025110">
    <property type="entry name" value="AMP-bd_C"/>
</dbReference>
<accession>A0A9X2BVH8</accession>
<dbReference type="InterPro" id="IPR045851">
    <property type="entry name" value="AMP-bd_C_sf"/>
</dbReference>
<keyword evidence="3" id="KW-0547">Nucleotide-binding</keyword>
<dbReference type="SUPFAM" id="SSF56801">
    <property type="entry name" value="Acetyl-CoA synthetase-like"/>
    <property type="match status" value="1"/>
</dbReference>
<dbReference type="PANTHER" id="PTHR43605">
    <property type="entry name" value="ACYL-COENZYME A SYNTHETASE"/>
    <property type="match status" value="1"/>
</dbReference>
<evidence type="ECO:0000256" key="1">
    <source>
        <dbReference type="ARBA" id="ARBA00006432"/>
    </source>
</evidence>
<keyword evidence="8" id="KW-1185">Reference proteome</keyword>
<dbReference type="GO" id="GO:0015645">
    <property type="term" value="F:fatty acid ligase activity"/>
    <property type="evidence" value="ECO:0007669"/>
    <property type="project" value="TreeGrafter"/>
</dbReference>
<feature type="domain" description="AMP-binding enzyme C-terminal" evidence="6">
    <location>
        <begin position="453"/>
        <end position="531"/>
    </location>
</feature>
<organism evidence="7 8">
    <name type="scientific">Roseomonas acroporae</name>
    <dbReference type="NCBI Taxonomy" id="2937791"/>
    <lineage>
        <taxon>Bacteria</taxon>
        <taxon>Pseudomonadati</taxon>
        <taxon>Pseudomonadota</taxon>
        <taxon>Alphaproteobacteria</taxon>
        <taxon>Acetobacterales</taxon>
        <taxon>Roseomonadaceae</taxon>
        <taxon>Roseomonas</taxon>
    </lineage>
</organism>
<dbReference type="InterPro" id="IPR051087">
    <property type="entry name" value="Mitochondrial_ACSM"/>
</dbReference>
<protein>
    <submittedName>
        <fullName evidence="7">Acyl-CoA synthetase</fullName>
    </submittedName>
</protein>
<dbReference type="GO" id="GO:0005524">
    <property type="term" value="F:ATP binding"/>
    <property type="evidence" value="ECO:0007669"/>
    <property type="project" value="UniProtKB-KW"/>
</dbReference>
<dbReference type="RefSeq" id="WP_248666145.1">
    <property type="nucleotide sequence ID" value="NZ_JALPRX010000023.1"/>
</dbReference>
<dbReference type="PANTHER" id="PTHR43605:SF10">
    <property type="entry name" value="ACYL-COA SYNTHETASE MEDIUM CHAIN FAMILY MEMBER 3"/>
    <property type="match status" value="1"/>
</dbReference>
<dbReference type="GO" id="GO:0006633">
    <property type="term" value="P:fatty acid biosynthetic process"/>
    <property type="evidence" value="ECO:0007669"/>
    <property type="project" value="TreeGrafter"/>
</dbReference>
<dbReference type="Proteomes" id="UP001139516">
    <property type="component" value="Unassembled WGS sequence"/>
</dbReference>
<proteinExistence type="inferred from homology"/>
<gene>
    <name evidence="7" type="ORF">M0638_06450</name>
</gene>
<dbReference type="Gene3D" id="3.40.50.12780">
    <property type="entry name" value="N-terminal domain of ligase-like"/>
    <property type="match status" value="1"/>
</dbReference>
<dbReference type="EMBL" id="JALPRX010000023">
    <property type="protein sequence ID" value="MCK8784019.1"/>
    <property type="molecule type" value="Genomic_DNA"/>
</dbReference>
<dbReference type="FunFam" id="3.40.50.12780:FF:000063">
    <property type="entry name" value="Acetyl-coenzyme A synthetase"/>
    <property type="match status" value="1"/>
</dbReference>
<evidence type="ECO:0000259" key="5">
    <source>
        <dbReference type="Pfam" id="PF00501"/>
    </source>
</evidence>
<dbReference type="CDD" id="cd05971">
    <property type="entry name" value="MACS_like_3"/>
    <property type="match status" value="1"/>
</dbReference>
<evidence type="ECO:0000256" key="2">
    <source>
        <dbReference type="ARBA" id="ARBA00022598"/>
    </source>
</evidence>
<evidence type="ECO:0000256" key="3">
    <source>
        <dbReference type="ARBA" id="ARBA00022741"/>
    </source>
</evidence>
<dbReference type="InterPro" id="IPR042099">
    <property type="entry name" value="ANL_N_sf"/>
</dbReference>
<dbReference type="GO" id="GO:0016405">
    <property type="term" value="F:CoA-ligase activity"/>
    <property type="evidence" value="ECO:0007669"/>
    <property type="project" value="UniProtKB-ARBA"/>
</dbReference>
<dbReference type="InterPro" id="IPR000873">
    <property type="entry name" value="AMP-dep_synth/lig_dom"/>
</dbReference>
<dbReference type="GO" id="GO:0006637">
    <property type="term" value="P:acyl-CoA metabolic process"/>
    <property type="evidence" value="ECO:0007669"/>
    <property type="project" value="TreeGrafter"/>
</dbReference>
<evidence type="ECO:0000256" key="4">
    <source>
        <dbReference type="ARBA" id="ARBA00022840"/>
    </source>
</evidence>
<dbReference type="InterPro" id="IPR049515">
    <property type="entry name" value="MACS_put"/>
</dbReference>
<evidence type="ECO:0000313" key="7">
    <source>
        <dbReference type="EMBL" id="MCK8784019.1"/>
    </source>
</evidence>
<dbReference type="InterPro" id="IPR020845">
    <property type="entry name" value="AMP-binding_CS"/>
</dbReference>
<name>A0A9X2BVH8_9PROT</name>
<keyword evidence="4" id="KW-0067">ATP-binding</keyword>
<evidence type="ECO:0000259" key="6">
    <source>
        <dbReference type="Pfam" id="PF13193"/>
    </source>
</evidence>
<keyword evidence="2" id="KW-0436">Ligase</keyword>
<dbReference type="Pfam" id="PF13193">
    <property type="entry name" value="AMP-binding_C"/>
    <property type="match status" value="1"/>
</dbReference>
<dbReference type="Pfam" id="PF00501">
    <property type="entry name" value="AMP-binding"/>
    <property type="match status" value="1"/>
</dbReference>